<dbReference type="RefSeq" id="WP_394395923.1">
    <property type="nucleotide sequence ID" value="NZ_JBIGHW010000002.1"/>
</dbReference>
<dbReference type="InterPro" id="IPR004416">
    <property type="entry name" value="MnmG"/>
</dbReference>
<name>A0ABW7FEB7_9BURK</name>
<gene>
    <name evidence="11 13" type="primary">mnmG</name>
    <name evidence="11" type="synonym">gidA</name>
    <name evidence="13" type="ORF">ACG0Z3_05155</name>
</gene>
<keyword evidence="8 11" id="KW-0520">NAD</keyword>
<evidence type="ECO:0000256" key="3">
    <source>
        <dbReference type="ARBA" id="ARBA00007653"/>
    </source>
</evidence>
<comment type="subcellular location">
    <subcellularLocation>
        <location evidence="11">Cytoplasm</location>
    </subcellularLocation>
</comment>
<comment type="function">
    <text evidence="2 11">NAD-binding protein involved in the addition of a carboxymethylaminomethyl (cmnm) group at the wobble position (U34) of certain tRNAs, forming tRNA-cmnm(5)s(2)U34.</text>
</comment>
<reference evidence="13 14" key="1">
    <citation type="submission" date="2024-08" db="EMBL/GenBank/DDBJ databases">
        <authorList>
            <person name="Lu H."/>
        </authorList>
    </citation>
    <scope>NUCLEOTIDE SEQUENCE [LARGE SCALE GENOMIC DNA]</scope>
    <source>
        <strain evidence="13 14">LKC17W</strain>
    </source>
</reference>
<dbReference type="SMART" id="SM01228">
    <property type="entry name" value="GIDA_assoc_3"/>
    <property type="match status" value="1"/>
</dbReference>
<evidence type="ECO:0000313" key="13">
    <source>
        <dbReference type="EMBL" id="MFG6440064.1"/>
    </source>
</evidence>
<dbReference type="Pfam" id="PF13932">
    <property type="entry name" value="SAM_GIDA_C"/>
    <property type="match status" value="1"/>
</dbReference>
<keyword evidence="7 11" id="KW-0274">FAD</keyword>
<dbReference type="Gene3D" id="1.10.10.1800">
    <property type="entry name" value="tRNA uridine 5-carboxymethylaminomethyl modification enzyme MnmG/GidA"/>
    <property type="match status" value="1"/>
</dbReference>
<dbReference type="Pfam" id="PF01134">
    <property type="entry name" value="GIDA"/>
    <property type="match status" value="1"/>
</dbReference>
<organism evidence="13 14">
    <name type="scientific">Pelomonas margarita</name>
    <dbReference type="NCBI Taxonomy" id="3299031"/>
    <lineage>
        <taxon>Bacteria</taxon>
        <taxon>Pseudomonadati</taxon>
        <taxon>Pseudomonadota</taxon>
        <taxon>Betaproteobacteria</taxon>
        <taxon>Burkholderiales</taxon>
        <taxon>Sphaerotilaceae</taxon>
        <taxon>Roseateles</taxon>
    </lineage>
</organism>
<dbReference type="InterPro" id="IPR044920">
    <property type="entry name" value="MnmG_C_subdom_sf"/>
</dbReference>
<comment type="subunit">
    <text evidence="9 11">Homodimer. Heterotetramer of two MnmE and two MnmG subunits.</text>
</comment>
<dbReference type="PANTHER" id="PTHR11806:SF0">
    <property type="entry name" value="PROTEIN MTO1 HOMOLOG, MITOCHONDRIAL"/>
    <property type="match status" value="1"/>
</dbReference>
<dbReference type="SUPFAM" id="SSF51905">
    <property type="entry name" value="FAD/NAD(P)-binding domain"/>
    <property type="match status" value="1"/>
</dbReference>
<dbReference type="PROSITE" id="PS01280">
    <property type="entry name" value="GIDA_1"/>
    <property type="match status" value="1"/>
</dbReference>
<dbReference type="InterPro" id="IPR020595">
    <property type="entry name" value="MnmG-rel_CS"/>
</dbReference>
<keyword evidence="5 11" id="KW-0285">Flavoprotein</keyword>
<evidence type="ECO:0000256" key="5">
    <source>
        <dbReference type="ARBA" id="ARBA00022630"/>
    </source>
</evidence>
<feature type="domain" description="tRNA uridine 5-carboxymethylaminomethyl modification enzyme C-terminal subdomain" evidence="12">
    <location>
        <begin position="562"/>
        <end position="633"/>
    </location>
</feature>
<dbReference type="InterPro" id="IPR040131">
    <property type="entry name" value="MnmG_N"/>
</dbReference>
<evidence type="ECO:0000256" key="8">
    <source>
        <dbReference type="ARBA" id="ARBA00023027"/>
    </source>
</evidence>
<dbReference type="Proteomes" id="UP001606301">
    <property type="component" value="Unassembled WGS sequence"/>
</dbReference>
<feature type="binding site" evidence="11">
    <location>
        <begin position="274"/>
        <end position="288"/>
    </location>
    <ligand>
        <name>NAD(+)</name>
        <dbReference type="ChEBI" id="CHEBI:57540"/>
    </ligand>
</feature>
<proteinExistence type="inferred from homology"/>
<dbReference type="PROSITE" id="PS01281">
    <property type="entry name" value="GIDA_2"/>
    <property type="match status" value="1"/>
</dbReference>
<protein>
    <recommendedName>
        <fullName evidence="4 11">tRNA uridine 5-carboxymethylaminomethyl modification enzyme MnmG</fullName>
    </recommendedName>
    <alternativeName>
        <fullName evidence="10 11">Glucose-inhibited division protein A</fullName>
    </alternativeName>
</protein>
<dbReference type="PANTHER" id="PTHR11806">
    <property type="entry name" value="GLUCOSE INHIBITED DIVISION PROTEIN A"/>
    <property type="match status" value="1"/>
</dbReference>
<dbReference type="HAMAP" id="MF_00129">
    <property type="entry name" value="MnmG_GidA"/>
    <property type="match status" value="1"/>
</dbReference>
<dbReference type="EMBL" id="JBIGHW010000002">
    <property type="protein sequence ID" value="MFG6440064.1"/>
    <property type="molecule type" value="Genomic_DNA"/>
</dbReference>
<accession>A0ABW7FEB7</accession>
<keyword evidence="11" id="KW-0963">Cytoplasm</keyword>
<dbReference type="InterPro" id="IPR047001">
    <property type="entry name" value="MnmG_C_subdom"/>
</dbReference>
<dbReference type="NCBIfam" id="TIGR00136">
    <property type="entry name" value="mnmG_gidA"/>
    <property type="match status" value="1"/>
</dbReference>
<evidence type="ECO:0000256" key="6">
    <source>
        <dbReference type="ARBA" id="ARBA00022694"/>
    </source>
</evidence>
<dbReference type="InterPro" id="IPR026904">
    <property type="entry name" value="MnmG_C"/>
</dbReference>
<dbReference type="InterPro" id="IPR002218">
    <property type="entry name" value="MnmG-rel"/>
</dbReference>
<dbReference type="Pfam" id="PF21680">
    <property type="entry name" value="GIDA_C_1st"/>
    <property type="match status" value="1"/>
</dbReference>
<evidence type="ECO:0000256" key="4">
    <source>
        <dbReference type="ARBA" id="ARBA00020461"/>
    </source>
</evidence>
<dbReference type="Gene3D" id="1.10.150.570">
    <property type="entry name" value="GidA associated domain, C-terminal subdomain"/>
    <property type="match status" value="1"/>
</dbReference>
<comment type="similarity">
    <text evidence="3 11">Belongs to the MnmG family.</text>
</comment>
<evidence type="ECO:0000313" key="14">
    <source>
        <dbReference type="Proteomes" id="UP001606301"/>
    </source>
</evidence>
<evidence type="ECO:0000256" key="11">
    <source>
        <dbReference type="HAMAP-Rule" id="MF_00129"/>
    </source>
</evidence>
<comment type="caution">
    <text evidence="13">The sequence shown here is derived from an EMBL/GenBank/DDBJ whole genome shotgun (WGS) entry which is preliminary data.</text>
</comment>
<dbReference type="Gene3D" id="3.50.50.60">
    <property type="entry name" value="FAD/NAD(P)-binding domain"/>
    <property type="match status" value="2"/>
</dbReference>
<sequence>MLYPKEFDVIVVGGGHAGTEAALAAARMGAQTLLLTHNIETLGAMSCNPSIGGIGKGHLVKEVDALGGAMALATDEGGIQFRILNGSKGPAVRATRAQADRILYKAAIRRRLENQPNLMLFQQAVDDLMVEGDRVVGAVTQAGIQFRARAVVLTAGTFLDGRVHVGLQNYAAGRAGDPPAVSLSARLKELKLPQGRLKTGTPPRIDGRTIDFSKCEAQPGDLTPVPVFSFMGNTAMHPQQVPCWITHTNARTHEIIRSGFDRSPMFTGVIEGVGPRYCPSIEDKVNRFADKDSHQIFLEPEGLTTHEFYPNGISTSLPFDIQLAAVRSIPGLENADILRPGYAIEYDYFDPRGLKSSFETKVIQGLFFAGQINGTTGYEEAAAQGLFAGLNAALQVRGDGPWTPARDQAYLGVLVDDLITKGVTEPYRMFTSRAEFRLQLREDNADARLTEVGRQLGLVDDERWAAFNRKRDAVSRETEKLKSTWVHPGVLPAADAERLVGKALEREYNLADLLRRPGVGFDTVAEVAAIAKPEVVVSRETLAAELGAELADLVAEQVEISVKYAGYINKQVDDVARAAHFEHLKLPDELDYSLVHALSFEARQKLNTHRPETLGQASRISGITPAAISLLLVHLKKGKFKGFTEAADTVATA</sequence>
<dbReference type="InterPro" id="IPR049312">
    <property type="entry name" value="GIDA_C_N"/>
</dbReference>
<evidence type="ECO:0000259" key="12">
    <source>
        <dbReference type="SMART" id="SM01228"/>
    </source>
</evidence>
<evidence type="ECO:0000256" key="2">
    <source>
        <dbReference type="ARBA" id="ARBA00003717"/>
    </source>
</evidence>
<evidence type="ECO:0000256" key="1">
    <source>
        <dbReference type="ARBA" id="ARBA00001974"/>
    </source>
</evidence>
<dbReference type="InterPro" id="IPR036188">
    <property type="entry name" value="FAD/NAD-bd_sf"/>
</dbReference>
<feature type="binding site" evidence="11">
    <location>
        <begin position="13"/>
        <end position="18"/>
    </location>
    <ligand>
        <name>FAD</name>
        <dbReference type="ChEBI" id="CHEBI:57692"/>
    </ligand>
</feature>
<keyword evidence="6 11" id="KW-0819">tRNA processing</keyword>
<comment type="caution">
    <text evidence="11">Lacks conserved residue(s) required for the propagation of feature annotation.</text>
</comment>
<comment type="cofactor">
    <cofactor evidence="1 11">
        <name>FAD</name>
        <dbReference type="ChEBI" id="CHEBI:57692"/>
    </cofactor>
</comment>
<keyword evidence="14" id="KW-1185">Reference proteome</keyword>
<evidence type="ECO:0000256" key="9">
    <source>
        <dbReference type="ARBA" id="ARBA00025948"/>
    </source>
</evidence>
<evidence type="ECO:0000256" key="7">
    <source>
        <dbReference type="ARBA" id="ARBA00022827"/>
    </source>
</evidence>
<evidence type="ECO:0000256" key="10">
    <source>
        <dbReference type="ARBA" id="ARBA00031800"/>
    </source>
</evidence>